<dbReference type="EMBL" id="QTSX02006129">
    <property type="protein sequence ID" value="KAJ9055947.1"/>
    <property type="molecule type" value="Genomic_DNA"/>
</dbReference>
<proteinExistence type="predicted"/>
<name>A0ACC2S0X1_9FUNG</name>
<organism evidence="1 2">
    <name type="scientific">Entomophthora muscae</name>
    <dbReference type="NCBI Taxonomy" id="34485"/>
    <lineage>
        <taxon>Eukaryota</taxon>
        <taxon>Fungi</taxon>
        <taxon>Fungi incertae sedis</taxon>
        <taxon>Zoopagomycota</taxon>
        <taxon>Entomophthoromycotina</taxon>
        <taxon>Entomophthoromycetes</taxon>
        <taxon>Entomophthorales</taxon>
        <taxon>Entomophthoraceae</taxon>
        <taxon>Entomophthora</taxon>
    </lineage>
</organism>
<evidence type="ECO:0000313" key="1">
    <source>
        <dbReference type="EMBL" id="KAJ9055947.1"/>
    </source>
</evidence>
<protein>
    <submittedName>
        <fullName evidence="1">Transcription factor TFIIF complex subunit Tfg3</fullName>
    </submittedName>
</protein>
<keyword evidence="2" id="KW-1185">Reference proteome</keyword>
<evidence type="ECO:0000313" key="2">
    <source>
        <dbReference type="Proteomes" id="UP001165960"/>
    </source>
</evidence>
<sequence>MSGTIHKNIIITTQSRPLRRNCPKSGHPISNWKVDISTLDAKGTRQEKLPFISHVIFKLHESFARPLQVVRASPFKIIRCGWGSFSMPITLYFVDSDIEPIIIMHYLNISKGRYTISKSLDFYKVTPEFVLLLQSDATFHHNYGSKTAQTFIKKPKVILEEYSLLHRQVAKWKYALSKQQKVQAKFFDINFKTQTALSNSPLPKNFTHEKLAKELVLLKGNHIKIVVGFIKEAQSKETFIDETKKGKFTFDIYTLGNSLLLRLWDYTKENLSNSDKSSYFQ</sequence>
<accession>A0ACC2S0X1</accession>
<reference evidence="1" key="1">
    <citation type="submission" date="2022-04" db="EMBL/GenBank/DDBJ databases">
        <title>Genome of the entomopathogenic fungus Entomophthora muscae.</title>
        <authorList>
            <person name="Elya C."/>
            <person name="Lovett B.R."/>
            <person name="Lee E."/>
            <person name="Macias A.M."/>
            <person name="Hajek A.E."/>
            <person name="De Bivort B.L."/>
            <person name="Kasson M.T."/>
            <person name="De Fine Licht H.H."/>
            <person name="Stajich J.E."/>
        </authorList>
    </citation>
    <scope>NUCLEOTIDE SEQUENCE</scope>
    <source>
        <strain evidence="1">Berkeley</strain>
    </source>
</reference>
<gene>
    <name evidence="1" type="primary">tfg3_2</name>
    <name evidence="1" type="ORF">DSO57_1038079</name>
</gene>
<dbReference type="Proteomes" id="UP001165960">
    <property type="component" value="Unassembled WGS sequence"/>
</dbReference>
<comment type="caution">
    <text evidence="1">The sequence shown here is derived from an EMBL/GenBank/DDBJ whole genome shotgun (WGS) entry which is preliminary data.</text>
</comment>